<feature type="coiled-coil region" evidence="2">
    <location>
        <begin position="90"/>
        <end position="131"/>
    </location>
</feature>
<dbReference type="InterPro" id="IPR024455">
    <property type="entry name" value="Phage_capsid"/>
</dbReference>
<evidence type="ECO:0000256" key="1">
    <source>
        <dbReference type="ARBA" id="ARBA00004328"/>
    </source>
</evidence>
<accession>A0ABV3U5F9</accession>
<dbReference type="Proteomes" id="UP001557485">
    <property type="component" value="Unassembled WGS sequence"/>
</dbReference>
<evidence type="ECO:0000313" key="6">
    <source>
        <dbReference type="Proteomes" id="UP001557485"/>
    </source>
</evidence>
<comment type="caution">
    <text evidence="5">The sequence shown here is derived from an EMBL/GenBank/DDBJ whole genome shotgun (WGS) entry which is preliminary data.</text>
</comment>
<keyword evidence="3" id="KW-0472">Membrane</keyword>
<keyword evidence="2" id="KW-0175">Coiled coil</keyword>
<evidence type="ECO:0000313" key="5">
    <source>
        <dbReference type="EMBL" id="MEX1669136.1"/>
    </source>
</evidence>
<name>A0ABV3U5F9_9GAMM</name>
<dbReference type="SUPFAM" id="SSF56563">
    <property type="entry name" value="Major capsid protein gp5"/>
    <property type="match status" value="1"/>
</dbReference>
<dbReference type="NCBIfam" id="TIGR01554">
    <property type="entry name" value="major_cap_HK97"/>
    <property type="match status" value="1"/>
</dbReference>
<organism evidence="5 6">
    <name type="scientific">Zhongshania guokunii</name>
    <dbReference type="NCBI Taxonomy" id="641783"/>
    <lineage>
        <taxon>Bacteria</taxon>
        <taxon>Pseudomonadati</taxon>
        <taxon>Pseudomonadota</taxon>
        <taxon>Gammaproteobacteria</taxon>
        <taxon>Cellvibrionales</taxon>
        <taxon>Spongiibacteraceae</taxon>
        <taxon>Zhongshania</taxon>
    </lineage>
</organism>
<keyword evidence="6" id="KW-1185">Reference proteome</keyword>
<dbReference type="RefSeq" id="WP_368381407.1">
    <property type="nucleotide sequence ID" value="NZ_JBFRYA010000007.1"/>
</dbReference>
<sequence>MFKFKLSAPFVLLSIAVAAMVPVTFGVALNTIAAAAFIIVFAGFLAERAPAGYVGPHTSMQRGEVGEPGDVKKQVLDAIKGHSDELTRAIAKTETDIKEHGQVLESTKNEIVVLSEKGSDLEARLGELEQRSVRGDGSDAEEKKTLGQMFVDFDGFKEFAGKQKHKGQSPLLELKDITSGSSSAGDGIWSFRDPEIVSDPYRPRMLRSLIPTVPVGSNLVEWVQTNVRTNNADMVSETGLKPKSNITYDRKETPVRKIAHYFKTSTEVLSDFARLRAEIDNEGFEMLRQVEEDQLMQGDGTGINLLGLVPQATAYNVGSTQSGDQQVDVIRRAILQVRQSFYGATGIVMNPADWAAIELLKDGENRYLFSAVTTGAPARLWGLPVVESDAIDAGEFMVGAFSTAAAIYDRMQAAVYMSTENEDDFINNMVSILFEERLALAVKRPLAFVHGNLSGAS</sequence>
<keyword evidence="3" id="KW-0812">Transmembrane</keyword>
<dbReference type="Gene3D" id="3.30.2400.10">
    <property type="entry name" value="Major capsid protein gp5"/>
    <property type="match status" value="1"/>
</dbReference>
<gene>
    <name evidence="5" type="ORF">AB4876_09445</name>
</gene>
<dbReference type="InterPro" id="IPR054612">
    <property type="entry name" value="Phage_capsid-like_C"/>
</dbReference>
<feature type="domain" description="Phage capsid-like C-terminal" evidence="4">
    <location>
        <begin position="187"/>
        <end position="452"/>
    </location>
</feature>
<keyword evidence="3" id="KW-1133">Transmembrane helix</keyword>
<evidence type="ECO:0000256" key="3">
    <source>
        <dbReference type="SAM" id="Phobius"/>
    </source>
</evidence>
<protein>
    <submittedName>
        <fullName evidence="5">Phage major capsid protein</fullName>
    </submittedName>
</protein>
<dbReference type="Pfam" id="PF05065">
    <property type="entry name" value="Phage_capsid"/>
    <property type="match status" value="1"/>
</dbReference>
<comment type="subcellular location">
    <subcellularLocation>
        <location evidence="1">Virion</location>
    </subcellularLocation>
</comment>
<dbReference type="EMBL" id="JBFRYA010000007">
    <property type="protein sequence ID" value="MEX1669136.1"/>
    <property type="molecule type" value="Genomic_DNA"/>
</dbReference>
<reference evidence="5 6" key="1">
    <citation type="journal article" date="2011" name="Int. J. Syst. Evol. Microbiol.">
        <title>Zhongshania antarctica gen. nov., sp. nov. and Zhongshania guokunii sp. nov., gammaproteobacteria respectively isolated from coastal attached (fast) ice and surface seawater of the Antarctic.</title>
        <authorList>
            <person name="Li H.J."/>
            <person name="Zhang X.Y."/>
            <person name="Chen C.X."/>
            <person name="Zhang Y.J."/>
            <person name="Gao Z.M."/>
            <person name="Yu Y."/>
            <person name="Chen X.L."/>
            <person name="Chen B."/>
            <person name="Zhang Y.Z."/>
        </authorList>
    </citation>
    <scope>NUCLEOTIDE SEQUENCE [LARGE SCALE GENOMIC DNA]</scope>
    <source>
        <strain evidence="5 6">ZS6-22T</strain>
    </source>
</reference>
<evidence type="ECO:0000256" key="2">
    <source>
        <dbReference type="SAM" id="Coils"/>
    </source>
</evidence>
<evidence type="ECO:0000259" key="4">
    <source>
        <dbReference type="Pfam" id="PF05065"/>
    </source>
</evidence>
<dbReference type="Gene3D" id="3.30.2320.10">
    <property type="entry name" value="hypothetical protein PF0899 domain"/>
    <property type="match status" value="1"/>
</dbReference>
<proteinExistence type="predicted"/>
<feature type="transmembrane region" description="Helical" evidence="3">
    <location>
        <begin position="28"/>
        <end position="46"/>
    </location>
</feature>